<name>A0A6A5BF81_NAEFO</name>
<dbReference type="Pfam" id="PF00274">
    <property type="entry name" value="Glycolytic"/>
    <property type="match status" value="1"/>
</dbReference>
<keyword evidence="8" id="KW-1185">Reference proteome</keyword>
<evidence type="ECO:0000256" key="5">
    <source>
        <dbReference type="ARBA" id="ARBA00023152"/>
    </source>
</evidence>
<protein>
    <recommendedName>
        <fullName evidence="4">fructose-bisphosphate aldolase</fullName>
        <ecNumber evidence="4">4.1.2.13</ecNumber>
    </recommendedName>
</protein>
<keyword evidence="6" id="KW-0456">Lyase</keyword>
<dbReference type="AlphaFoldDB" id="A0A6A5BF81"/>
<evidence type="ECO:0000313" key="7">
    <source>
        <dbReference type="EMBL" id="KAF0973432.1"/>
    </source>
</evidence>
<dbReference type="SMR" id="A0A6A5BF81"/>
<comment type="pathway">
    <text evidence="2">Carbohydrate degradation; glycolysis; D-glyceraldehyde 3-phosphate and glycerone phosphate from D-glucose: step 4/4.</text>
</comment>
<dbReference type="CDD" id="cd00948">
    <property type="entry name" value="FBP_aldolase_I_a"/>
    <property type="match status" value="1"/>
</dbReference>
<comment type="catalytic activity">
    <reaction evidence="1">
        <text>beta-D-fructose 1,6-bisphosphate = D-glyceraldehyde 3-phosphate + dihydroxyacetone phosphate</text>
        <dbReference type="Rhea" id="RHEA:14729"/>
        <dbReference type="ChEBI" id="CHEBI:32966"/>
        <dbReference type="ChEBI" id="CHEBI:57642"/>
        <dbReference type="ChEBI" id="CHEBI:59776"/>
        <dbReference type="EC" id="4.1.2.13"/>
    </reaction>
</comment>
<dbReference type="VEuPathDB" id="AmoebaDB:FDP41_008136"/>
<dbReference type="SUPFAM" id="SSF51569">
    <property type="entry name" value="Aldolase"/>
    <property type="match status" value="1"/>
</dbReference>
<evidence type="ECO:0000256" key="4">
    <source>
        <dbReference type="ARBA" id="ARBA00013068"/>
    </source>
</evidence>
<dbReference type="InterPro" id="IPR000741">
    <property type="entry name" value="FBA_I"/>
</dbReference>
<reference evidence="7 8" key="1">
    <citation type="journal article" date="2019" name="Sci. Rep.">
        <title>Nanopore sequencing improves the draft genome of the human pathogenic amoeba Naegleria fowleri.</title>
        <authorList>
            <person name="Liechti N."/>
            <person name="Schurch N."/>
            <person name="Bruggmann R."/>
            <person name="Wittwer M."/>
        </authorList>
    </citation>
    <scope>NUCLEOTIDE SEQUENCE [LARGE SCALE GENOMIC DNA]</scope>
    <source>
        <strain evidence="7 8">ATCC 30894</strain>
    </source>
</reference>
<comment type="similarity">
    <text evidence="3">Belongs to the class I fructose-bisphosphate aldolase family.</text>
</comment>
<dbReference type="RefSeq" id="XP_044558145.1">
    <property type="nucleotide sequence ID" value="XM_044711957.1"/>
</dbReference>
<dbReference type="VEuPathDB" id="AmoebaDB:NF0055670"/>
<dbReference type="EMBL" id="VFQX01000060">
    <property type="protein sequence ID" value="KAF0973432.1"/>
    <property type="molecule type" value="Genomic_DNA"/>
</dbReference>
<dbReference type="PANTHER" id="PTHR11627">
    <property type="entry name" value="FRUCTOSE-BISPHOSPHATE ALDOLASE"/>
    <property type="match status" value="1"/>
</dbReference>
<dbReference type="FunFam" id="3.20.20.70:FF:000140">
    <property type="entry name" value="Fructose-bisphosphate aldolase"/>
    <property type="match status" value="1"/>
</dbReference>
<dbReference type="GO" id="GO:0006096">
    <property type="term" value="P:glycolytic process"/>
    <property type="evidence" value="ECO:0007669"/>
    <property type="project" value="UniProtKB-UniPathway"/>
</dbReference>
<evidence type="ECO:0000256" key="6">
    <source>
        <dbReference type="ARBA" id="ARBA00023239"/>
    </source>
</evidence>
<organism evidence="7 8">
    <name type="scientific">Naegleria fowleri</name>
    <name type="common">Brain eating amoeba</name>
    <dbReference type="NCBI Taxonomy" id="5763"/>
    <lineage>
        <taxon>Eukaryota</taxon>
        <taxon>Discoba</taxon>
        <taxon>Heterolobosea</taxon>
        <taxon>Tetramitia</taxon>
        <taxon>Eutetramitia</taxon>
        <taxon>Vahlkampfiidae</taxon>
        <taxon>Naegleria</taxon>
    </lineage>
</organism>
<dbReference type="OMA" id="WRAVITI"/>
<accession>A0A6A5BF81</accession>
<dbReference type="UniPathway" id="UPA00109">
    <property type="reaction ID" value="UER00183"/>
</dbReference>
<dbReference type="GO" id="GO:0004332">
    <property type="term" value="F:fructose-bisphosphate aldolase activity"/>
    <property type="evidence" value="ECO:0007669"/>
    <property type="project" value="UniProtKB-EC"/>
</dbReference>
<keyword evidence="5" id="KW-0324">Glycolysis</keyword>
<dbReference type="VEuPathDB" id="AmoebaDB:NfTy_091870"/>
<dbReference type="NCBIfam" id="NF033379">
    <property type="entry name" value="FrucBisAld_I"/>
    <property type="match status" value="1"/>
</dbReference>
<dbReference type="Proteomes" id="UP000444721">
    <property type="component" value="Unassembled WGS sequence"/>
</dbReference>
<sequence>MSSQHINICGKFGPEMDKTVQAMIARGKGLLAADESTSTIGKRFEKISLENNETNRQAYRELLFTAPKEYTQYISGVILYEETLFQSTLSGKPFAELLTEAGVVPGIKLDLGVKNLPGTDGEQATQGLDDLEKRIKKYYERGARFAKWRAVYKINDRGLPSQLAVDQNAETLARYAAICQENGLVPIVEPEILVMEGSHNIEVSLQVTKRVLAAVFQRLIQHNVDLNRIILKPNMVLPGNDCPTKTEDDKKIAQYTVDALTSTVPPAVRGIMFLSGGQSEKQAVETLNEINKVNAPKPWALSYSYGRALQDSAIKTWQGKKENVEAAQKAYIEQAKKCSLASKGEL</sequence>
<dbReference type="Gene3D" id="3.20.20.70">
    <property type="entry name" value="Aldolase class I"/>
    <property type="match status" value="1"/>
</dbReference>
<evidence type="ECO:0000256" key="3">
    <source>
        <dbReference type="ARBA" id="ARBA00010387"/>
    </source>
</evidence>
<gene>
    <name evidence="7" type="ORF">FDP41_008136</name>
</gene>
<dbReference type="GeneID" id="68115354"/>
<evidence type="ECO:0000256" key="2">
    <source>
        <dbReference type="ARBA" id="ARBA00004714"/>
    </source>
</evidence>
<dbReference type="EC" id="4.1.2.13" evidence="4"/>
<evidence type="ECO:0000313" key="8">
    <source>
        <dbReference type="Proteomes" id="UP000444721"/>
    </source>
</evidence>
<comment type="caution">
    <text evidence="7">The sequence shown here is derived from an EMBL/GenBank/DDBJ whole genome shotgun (WGS) entry which is preliminary data.</text>
</comment>
<evidence type="ECO:0000256" key="1">
    <source>
        <dbReference type="ARBA" id="ARBA00000441"/>
    </source>
</evidence>
<dbReference type="InterPro" id="IPR013785">
    <property type="entry name" value="Aldolase_TIM"/>
</dbReference>
<proteinExistence type="inferred from homology"/>
<dbReference type="OrthoDB" id="36455at2759"/>